<name>A0ABN0GV63_STRRT</name>
<accession>A0ABN0GV63</accession>
<organism evidence="1 2">
    <name type="scientific">Streptococcus ratti FA-1 = DSM 20564</name>
    <dbReference type="NCBI Taxonomy" id="699248"/>
    <lineage>
        <taxon>Bacteria</taxon>
        <taxon>Bacillati</taxon>
        <taxon>Bacillota</taxon>
        <taxon>Bacilli</taxon>
        <taxon>Lactobacillales</taxon>
        <taxon>Streptococcaceae</taxon>
        <taxon>Streptococcus</taxon>
    </lineage>
</organism>
<proteinExistence type="predicted"/>
<comment type="caution">
    <text evidence="1">The sequence shown here is derived from an EMBL/GenBank/DDBJ whole genome shotgun (WGS) entry which is preliminary data.</text>
</comment>
<keyword evidence="2" id="KW-1185">Reference proteome</keyword>
<gene>
    <name evidence="1" type="ORF">SRA_06106</name>
</gene>
<sequence length="33" mass="3747">MTFEQLLYAEILAQHHSIQKAADITAEIQSFQA</sequence>
<dbReference type="Proteomes" id="UP000007815">
    <property type="component" value="Unassembled WGS sequence"/>
</dbReference>
<evidence type="ECO:0000313" key="2">
    <source>
        <dbReference type="Proteomes" id="UP000007815"/>
    </source>
</evidence>
<evidence type="ECO:0000313" key="1">
    <source>
        <dbReference type="EMBL" id="EJN94087.1"/>
    </source>
</evidence>
<protein>
    <submittedName>
        <fullName evidence="1">Uncharacterized protein</fullName>
    </submittedName>
</protein>
<reference evidence="1 2" key="1">
    <citation type="submission" date="2009-12" db="EMBL/GenBank/DDBJ databases">
        <authorList>
            <person name="Lefebure T."/>
            <person name="Cornejo O.E."/>
            <person name="Pavinski Bitar P.D."/>
            <person name="Lang P."/>
            <person name="Stanhope M.J."/>
        </authorList>
    </citation>
    <scope>NUCLEOTIDE SEQUENCE [LARGE SCALE GENOMIC DNA]</scope>
    <source>
        <strain evidence="1 2">FA-1</strain>
    </source>
</reference>
<dbReference type="EMBL" id="AJTZ01000005">
    <property type="protein sequence ID" value="EJN94087.1"/>
    <property type="molecule type" value="Genomic_DNA"/>
</dbReference>